<feature type="transmembrane region" description="Helical" evidence="5">
    <location>
        <begin position="149"/>
        <end position="170"/>
    </location>
</feature>
<dbReference type="GO" id="GO:0032281">
    <property type="term" value="C:AMPA glutamate receptor complex"/>
    <property type="evidence" value="ECO:0007669"/>
    <property type="project" value="TreeGrafter"/>
</dbReference>
<dbReference type="eggNOG" id="ENOG502QTQ7">
    <property type="taxonomic scope" value="Eukaryota"/>
</dbReference>
<organism>
    <name type="scientific">Pediculus humanus subsp. corporis</name>
    <name type="common">Body louse</name>
    <dbReference type="NCBI Taxonomy" id="121224"/>
    <lineage>
        <taxon>Eukaryota</taxon>
        <taxon>Metazoa</taxon>
        <taxon>Ecdysozoa</taxon>
        <taxon>Arthropoda</taxon>
        <taxon>Hexapoda</taxon>
        <taxon>Insecta</taxon>
        <taxon>Pterygota</taxon>
        <taxon>Neoptera</taxon>
        <taxon>Paraneoptera</taxon>
        <taxon>Psocodea</taxon>
        <taxon>Troctomorpha</taxon>
        <taxon>Phthiraptera</taxon>
        <taxon>Anoplura</taxon>
        <taxon>Pediculidae</taxon>
        <taxon>Pediculus</taxon>
    </lineage>
</organism>
<dbReference type="GO" id="GO:0016247">
    <property type="term" value="F:channel regulator activity"/>
    <property type="evidence" value="ECO:0007669"/>
    <property type="project" value="TreeGrafter"/>
</dbReference>
<comment type="subcellular location">
    <subcellularLocation>
        <location evidence="1">Membrane</location>
        <topology evidence="1">Multi-pass membrane protein</topology>
    </subcellularLocation>
</comment>
<dbReference type="VEuPathDB" id="VectorBase:PHUM422280"/>
<dbReference type="Pfam" id="PF13903">
    <property type="entry name" value="Claudin_2"/>
    <property type="match status" value="1"/>
</dbReference>
<dbReference type="HOGENOM" id="CLU_694876_0_0_1"/>
<feature type="transmembrane region" description="Helical" evidence="5">
    <location>
        <begin position="177"/>
        <end position="203"/>
    </location>
</feature>
<evidence type="ECO:0000256" key="1">
    <source>
        <dbReference type="ARBA" id="ARBA00004141"/>
    </source>
</evidence>
<dbReference type="RefSeq" id="XP_002429150.1">
    <property type="nucleotide sequence ID" value="XM_002429105.1"/>
</dbReference>
<feature type="transmembrane region" description="Helical" evidence="5">
    <location>
        <begin position="231"/>
        <end position="255"/>
    </location>
</feature>
<dbReference type="InterPro" id="IPR004031">
    <property type="entry name" value="PMP22/EMP/MP20/Claudin"/>
</dbReference>
<keyword evidence="2 5" id="KW-0812">Transmembrane</keyword>
<reference evidence="7" key="3">
    <citation type="submission" date="2021-02" db="UniProtKB">
        <authorList>
            <consortium name="EnsemblMetazoa"/>
        </authorList>
    </citation>
    <scope>IDENTIFICATION</scope>
    <source>
        <strain evidence="7">USDA</strain>
    </source>
</reference>
<dbReference type="GO" id="GO:0099590">
    <property type="term" value="P:neurotransmitter receptor internalization"/>
    <property type="evidence" value="ECO:0007669"/>
    <property type="project" value="TreeGrafter"/>
</dbReference>
<dbReference type="EMBL" id="DS235755">
    <property type="protein sequence ID" value="EEB16412.1"/>
    <property type="molecule type" value="Genomic_DNA"/>
</dbReference>
<dbReference type="InParanoid" id="E0VSQ6"/>
<dbReference type="Gene3D" id="1.20.140.150">
    <property type="match status" value="1"/>
</dbReference>
<evidence type="ECO:0000256" key="3">
    <source>
        <dbReference type="ARBA" id="ARBA00022989"/>
    </source>
</evidence>
<evidence type="ECO:0000256" key="5">
    <source>
        <dbReference type="SAM" id="Phobius"/>
    </source>
</evidence>
<dbReference type="PANTHER" id="PTHR12107">
    <property type="entry name" value="VOLTAGE-DEPENDENT CALCIUM CHANNEL GAMMA SUBUNIT"/>
    <property type="match status" value="1"/>
</dbReference>
<dbReference type="AlphaFoldDB" id="E0VSQ6"/>
<evidence type="ECO:0000256" key="4">
    <source>
        <dbReference type="ARBA" id="ARBA00023136"/>
    </source>
</evidence>
<dbReference type="KEGG" id="phu:Phum_PHUM422280"/>
<evidence type="ECO:0000313" key="8">
    <source>
        <dbReference type="Proteomes" id="UP000009046"/>
    </source>
</evidence>
<evidence type="ECO:0000256" key="2">
    <source>
        <dbReference type="ARBA" id="ARBA00022692"/>
    </source>
</evidence>
<dbReference type="GO" id="GO:0098943">
    <property type="term" value="P:neurotransmitter receptor transport, postsynaptic endosome to lysosome"/>
    <property type="evidence" value="ECO:0007669"/>
    <property type="project" value="TreeGrafter"/>
</dbReference>
<dbReference type="STRING" id="121224.E0VSQ6"/>
<dbReference type="GO" id="GO:0005245">
    <property type="term" value="F:voltage-gated calcium channel activity"/>
    <property type="evidence" value="ECO:0007669"/>
    <property type="project" value="TreeGrafter"/>
</dbReference>
<dbReference type="FunFam" id="1.20.140.150:FF:000098">
    <property type="entry name" value="Voltage-dependent calcium channel, putative"/>
    <property type="match status" value="1"/>
</dbReference>
<dbReference type="GO" id="GO:0051968">
    <property type="term" value="P:positive regulation of synaptic transmission, glutamatergic"/>
    <property type="evidence" value="ECO:0007669"/>
    <property type="project" value="TreeGrafter"/>
</dbReference>
<dbReference type="InterPro" id="IPR051072">
    <property type="entry name" value="CACNG_subunit"/>
</dbReference>
<dbReference type="GeneID" id="8234530"/>
<dbReference type="EMBL" id="AAZO01005171">
    <property type="status" value="NOT_ANNOTATED_CDS"/>
    <property type="molecule type" value="Genomic_DNA"/>
</dbReference>
<dbReference type="PANTHER" id="PTHR12107:SF0">
    <property type="entry name" value="STARGAZIN (MAMMALIAN CALCIUM CHANNEL) HOMOLOG"/>
    <property type="match status" value="1"/>
</dbReference>
<name>E0VSQ6_PEDHC</name>
<dbReference type="OrthoDB" id="9990458at2759"/>
<dbReference type="CTD" id="8234530"/>
<reference evidence="6" key="1">
    <citation type="submission" date="2007-04" db="EMBL/GenBank/DDBJ databases">
        <title>Annotation of Pediculus humanus corporis strain USDA.</title>
        <authorList>
            <person name="Kirkness E."/>
            <person name="Hannick L."/>
            <person name="Hass B."/>
            <person name="Bruggner R."/>
            <person name="Lawson D."/>
            <person name="Bidwell S."/>
            <person name="Joardar V."/>
            <person name="Caler E."/>
            <person name="Walenz B."/>
            <person name="Inman J."/>
            <person name="Schobel S."/>
            <person name="Galinsky K."/>
            <person name="Amedeo P."/>
            <person name="Strausberg R."/>
        </authorList>
    </citation>
    <scope>NUCLEOTIDE SEQUENCE</scope>
    <source>
        <strain evidence="6">USDA</strain>
    </source>
</reference>
<keyword evidence="4 5" id="KW-0472">Membrane</keyword>
<protein>
    <submittedName>
        <fullName evidence="6 7">Voltage-dependent calcium channel, putative</fullName>
    </submittedName>
</protein>
<dbReference type="EMBL" id="AAZO01005170">
    <property type="status" value="NOT_ANNOTATED_CDS"/>
    <property type="molecule type" value="Genomic_DNA"/>
</dbReference>
<evidence type="ECO:0000313" key="7">
    <source>
        <dbReference type="EnsemblMetazoa" id="PHUM422280-PA"/>
    </source>
</evidence>
<dbReference type="Proteomes" id="UP000009046">
    <property type="component" value="Unassembled WGS sequence"/>
</dbReference>
<accession>E0VSQ6</accession>
<dbReference type="GO" id="GO:0019226">
    <property type="term" value="P:transmission of nerve impulse"/>
    <property type="evidence" value="ECO:0007669"/>
    <property type="project" value="TreeGrafter"/>
</dbReference>
<dbReference type="GO" id="GO:0098839">
    <property type="term" value="C:postsynaptic density membrane"/>
    <property type="evidence" value="ECO:0007669"/>
    <property type="project" value="TreeGrafter"/>
</dbReference>
<reference evidence="6" key="2">
    <citation type="submission" date="2007-04" db="EMBL/GenBank/DDBJ databases">
        <title>The genome of the human body louse.</title>
        <authorList>
            <consortium name="The Human Body Louse Genome Consortium"/>
            <person name="Kirkness E."/>
            <person name="Walenz B."/>
            <person name="Hass B."/>
            <person name="Bruggner R."/>
            <person name="Strausberg R."/>
        </authorList>
    </citation>
    <scope>NUCLEOTIDE SEQUENCE</scope>
    <source>
        <strain evidence="6">USDA</strain>
    </source>
</reference>
<proteinExistence type="predicted"/>
<feature type="transmembrane region" description="Helical" evidence="5">
    <location>
        <begin position="51"/>
        <end position="76"/>
    </location>
</feature>
<gene>
    <name evidence="7" type="primary">8234530</name>
    <name evidence="6" type="ORF">Phum_PHUM422280</name>
</gene>
<dbReference type="GO" id="GO:0098970">
    <property type="term" value="P:postsynaptic neurotransmitter receptor diffusion trapping"/>
    <property type="evidence" value="ECO:0007669"/>
    <property type="project" value="TreeGrafter"/>
</dbReference>
<keyword evidence="3 5" id="KW-1133">Transmembrane helix</keyword>
<dbReference type="EnsemblMetazoa" id="PHUM422280-RA">
    <property type="protein sequence ID" value="PHUM422280-PA"/>
    <property type="gene ID" value="PHUM422280"/>
</dbReference>
<evidence type="ECO:0000313" key="6">
    <source>
        <dbReference type="EMBL" id="EEB16412.1"/>
    </source>
</evidence>
<sequence length="470" mass="53604">MKRGETLNHGNGTGCSIATISSPDIHFPHSFRDKYESPPCSNRINITVSALWVATPLLSTVSVAAVCVAVCTNHWLVTQENIKNGNYTGRGDQEYFPKNTISGLWTLCYTNPGKEEFFCSNIEYFPKEEYSPDLKDSTMAIPYTVTKSAAFFIVSTFLLLLGELCCLCGHFSRQRRLLTFISGVIFIISGLLMLIGLVMYISIFKAEVGGKLRATSQLQPAVFTYKYGYSFILYVSGFVSTEISGTCAVFLYIYWHQKDWRKKGYDTRTKFVSPTNVFDFDSIYGTYPPFCKKHKTPFLPSYANECSISDDIFEKFSPNLQRRVYLEGQNMYNDGENEFYPPFCLKHSASCNMVNELMGNKTEPKKQNRKVGTSDFSEIYPNFSSKHYNNKIKSSYSYEFVAKNYYPKLLGLNDEPEISDECSSSVTHDHDFIPFDLDDKISVPPNYNNFDNFLLNNEYMYKTLSKTTPV</sequence>
<keyword evidence="8" id="KW-1185">Reference proteome</keyword>